<sequence>MVAFRFASFELSSNQKVRLRKEDVDDKPWWHSNLPSVAVLRKARKKEGGDEERGCFVSPAIGKRKNGDGGMNPGHIVDKLGGKEMLLTKTEETLLILMNEVNSLLRIDNRNACSHVFNAFNCKIVDFF</sequence>
<protein>
    <submittedName>
        <fullName evidence="1">Uncharacterized protein</fullName>
    </submittedName>
</protein>
<keyword evidence="2" id="KW-1185">Reference proteome</keyword>
<accession>A0ACB9DU42</accession>
<reference evidence="2" key="1">
    <citation type="journal article" date="2022" name="Mol. Ecol. Resour.">
        <title>The genomes of chicory, endive, great burdock and yacon provide insights into Asteraceae palaeo-polyploidization history and plant inulin production.</title>
        <authorList>
            <person name="Fan W."/>
            <person name="Wang S."/>
            <person name="Wang H."/>
            <person name="Wang A."/>
            <person name="Jiang F."/>
            <person name="Liu H."/>
            <person name="Zhao H."/>
            <person name="Xu D."/>
            <person name="Zhang Y."/>
        </authorList>
    </citation>
    <scope>NUCLEOTIDE SEQUENCE [LARGE SCALE GENOMIC DNA]</scope>
    <source>
        <strain evidence="2">cv. Punajuju</strain>
    </source>
</reference>
<dbReference type="EMBL" id="CM042012">
    <property type="protein sequence ID" value="KAI3749976.1"/>
    <property type="molecule type" value="Genomic_DNA"/>
</dbReference>
<name>A0ACB9DU42_CICIN</name>
<comment type="caution">
    <text evidence="1">The sequence shown here is derived from an EMBL/GenBank/DDBJ whole genome shotgun (WGS) entry which is preliminary data.</text>
</comment>
<organism evidence="1 2">
    <name type="scientific">Cichorium intybus</name>
    <name type="common">Chicory</name>
    <dbReference type="NCBI Taxonomy" id="13427"/>
    <lineage>
        <taxon>Eukaryota</taxon>
        <taxon>Viridiplantae</taxon>
        <taxon>Streptophyta</taxon>
        <taxon>Embryophyta</taxon>
        <taxon>Tracheophyta</taxon>
        <taxon>Spermatophyta</taxon>
        <taxon>Magnoliopsida</taxon>
        <taxon>eudicotyledons</taxon>
        <taxon>Gunneridae</taxon>
        <taxon>Pentapetalae</taxon>
        <taxon>asterids</taxon>
        <taxon>campanulids</taxon>
        <taxon>Asterales</taxon>
        <taxon>Asteraceae</taxon>
        <taxon>Cichorioideae</taxon>
        <taxon>Cichorieae</taxon>
        <taxon>Cichoriinae</taxon>
        <taxon>Cichorium</taxon>
    </lineage>
</organism>
<evidence type="ECO:0000313" key="2">
    <source>
        <dbReference type="Proteomes" id="UP001055811"/>
    </source>
</evidence>
<reference evidence="1 2" key="2">
    <citation type="journal article" date="2022" name="Mol. Ecol. Resour.">
        <title>The genomes of chicory, endive, great burdock and yacon provide insights into Asteraceae paleo-polyploidization history and plant inulin production.</title>
        <authorList>
            <person name="Fan W."/>
            <person name="Wang S."/>
            <person name="Wang H."/>
            <person name="Wang A."/>
            <person name="Jiang F."/>
            <person name="Liu H."/>
            <person name="Zhao H."/>
            <person name="Xu D."/>
            <person name="Zhang Y."/>
        </authorList>
    </citation>
    <scope>NUCLEOTIDE SEQUENCE [LARGE SCALE GENOMIC DNA]</scope>
    <source>
        <strain evidence="2">cv. Punajuju</strain>
        <tissue evidence="1">Leaves</tissue>
    </source>
</reference>
<dbReference type="Proteomes" id="UP001055811">
    <property type="component" value="Linkage Group LG04"/>
</dbReference>
<proteinExistence type="predicted"/>
<evidence type="ECO:0000313" key="1">
    <source>
        <dbReference type="EMBL" id="KAI3749976.1"/>
    </source>
</evidence>
<gene>
    <name evidence="1" type="ORF">L2E82_20599</name>
</gene>